<keyword evidence="4" id="KW-1185">Reference proteome</keyword>
<feature type="transmembrane region" description="Helical" evidence="1">
    <location>
        <begin position="51"/>
        <end position="71"/>
    </location>
</feature>
<dbReference type="Proteomes" id="UP000023435">
    <property type="component" value="Unassembled WGS sequence"/>
</dbReference>
<keyword evidence="1" id="KW-0812">Transmembrane</keyword>
<evidence type="ECO:0000256" key="1">
    <source>
        <dbReference type="SAM" id="Phobius"/>
    </source>
</evidence>
<name>A0A108UCD7_9GAMM</name>
<accession>A0A108UCD7</accession>
<gene>
    <name evidence="3" type="ORF">AZ78_4165</name>
</gene>
<evidence type="ECO:0000313" key="3">
    <source>
        <dbReference type="EMBL" id="KWS06609.1"/>
    </source>
</evidence>
<comment type="caution">
    <text evidence="3">The sequence shown here is derived from an EMBL/GenBank/DDBJ whole genome shotgun (WGS) entry which is preliminary data.</text>
</comment>
<dbReference type="SUPFAM" id="SSF159594">
    <property type="entry name" value="XCC0632-like"/>
    <property type="match status" value="1"/>
</dbReference>
<evidence type="ECO:0000259" key="2">
    <source>
        <dbReference type="Pfam" id="PF03886"/>
    </source>
</evidence>
<dbReference type="EMBL" id="JAJA02000001">
    <property type="protein sequence ID" value="KWS06609.1"/>
    <property type="molecule type" value="Genomic_DNA"/>
</dbReference>
<protein>
    <submittedName>
        <fullName evidence="3">Membrane lipoprotein lipid attachment site containing protein USSDB6D</fullName>
    </submittedName>
</protein>
<evidence type="ECO:0000313" key="4">
    <source>
        <dbReference type="Proteomes" id="UP000023435"/>
    </source>
</evidence>
<feature type="domain" description="ABC-type transport auxiliary lipoprotein component" evidence="2">
    <location>
        <begin position="83"/>
        <end position="244"/>
    </location>
</feature>
<dbReference type="AlphaFoldDB" id="A0A108UCD7"/>
<dbReference type="Gene3D" id="3.40.50.10610">
    <property type="entry name" value="ABC-type transport auxiliary lipoprotein component"/>
    <property type="match status" value="1"/>
</dbReference>
<organism evidence="3 4">
    <name type="scientific">Lysobacter capsici AZ78</name>
    <dbReference type="NCBI Taxonomy" id="1444315"/>
    <lineage>
        <taxon>Bacteria</taxon>
        <taxon>Pseudomonadati</taxon>
        <taxon>Pseudomonadota</taxon>
        <taxon>Gammaproteobacteria</taxon>
        <taxon>Lysobacterales</taxon>
        <taxon>Lysobacteraceae</taxon>
        <taxon>Lysobacter</taxon>
    </lineage>
</organism>
<sequence length="260" mass="27814">MKRVIDLSARAAHGNAHDTIIGMTDMNQNLDCARSARGDFASKHSARLRRFGWLSAALLAALALSGCSSILGEKPKTPTVQYAPDPRVPADPSWPSANWQLSLSAPNAARMIDSLRIAVRPSGDEIQVYKGAAWAKLPSSMIEDSLLRTLEDSGKIAAVARQGSGIGADYKLVLDLRRFESDYGQGAALPSATIEINAKLMHNADQKVVASRTFLQAQPAATTAVPDVVNAFGRALETVTGEIAGWTLTSGDVHEKTHKR</sequence>
<reference evidence="3 4" key="1">
    <citation type="journal article" date="2014" name="Genome Announc.">
        <title>Draft Genome Sequence of Lysobacter capsici AZ78, a Bacterium Antagonistic to Plant-Pathogenic Oomycetes.</title>
        <authorList>
            <person name="Puopolo G."/>
            <person name="Sonego P."/>
            <person name="Engelen K."/>
            <person name="Pertot I."/>
        </authorList>
    </citation>
    <scope>NUCLEOTIDE SEQUENCE [LARGE SCALE GENOMIC DNA]</scope>
    <source>
        <strain evidence="3 4">AZ78</strain>
    </source>
</reference>
<dbReference type="Pfam" id="PF03886">
    <property type="entry name" value="ABC_trans_aux"/>
    <property type="match status" value="1"/>
</dbReference>
<proteinExistence type="predicted"/>
<keyword evidence="1" id="KW-1133">Transmembrane helix</keyword>
<keyword evidence="3" id="KW-0449">Lipoprotein</keyword>
<dbReference type="InterPro" id="IPR005586">
    <property type="entry name" value="ABC_trans_aux"/>
</dbReference>
<keyword evidence="1" id="KW-0472">Membrane</keyword>